<dbReference type="OrthoDB" id="7030047at2"/>
<proteinExistence type="predicted"/>
<name>A0A1G8NDE9_9PSED</name>
<dbReference type="EMBL" id="FNCO01000017">
    <property type="protein sequence ID" value="SDI78116.1"/>
    <property type="molecule type" value="Genomic_DNA"/>
</dbReference>
<organism evidence="1 2">
    <name type="scientific">Pseudomonas abietaniphila</name>
    <dbReference type="NCBI Taxonomy" id="89065"/>
    <lineage>
        <taxon>Bacteria</taxon>
        <taxon>Pseudomonadati</taxon>
        <taxon>Pseudomonadota</taxon>
        <taxon>Gammaproteobacteria</taxon>
        <taxon>Pseudomonadales</taxon>
        <taxon>Pseudomonadaceae</taxon>
        <taxon>Pseudomonas</taxon>
    </lineage>
</organism>
<dbReference type="RefSeq" id="WP_074757196.1">
    <property type="nucleotide sequence ID" value="NZ_FNCO01000017.1"/>
</dbReference>
<evidence type="ECO:0000313" key="1">
    <source>
        <dbReference type="EMBL" id="SDI78116.1"/>
    </source>
</evidence>
<dbReference type="AlphaFoldDB" id="A0A1G8NDE9"/>
<sequence>MRGVNFWVIVFFALINNGCSLLGHGEGSVGGVARSMEFKTEVAEAIEMQRAQQLNAGNPPPKHGELFSLVFQLNTMA</sequence>
<accession>A0A1G8NDE9</accession>
<gene>
    <name evidence="1" type="ORF">SAMN05216605_11745</name>
</gene>
<dbReference type="Proteomes" id="UP000182894">
    <property type="component" value="Unassembled WGS sequence"/>
</dbReference>
<evidence type="ECO:0000313" key="2">
    <source>
        <dbReference type="Proteomes" id="UP000182894"/>
    </source>
</evidence>
<protein>
    <submittedName>
        <fullName evidence="1">Uncharacterized protein</fullName>
    </submittedName>
</protein>
<keyword evidence="2" id="KW-1185">Reference proteome</keyword>
<dbReference type="STRING" id="89065.SAMN05216605_11745"/>
<reference evidence="2" key="1">
    <citation type="submission" date="2016-10" db="EMBL/GenBank/DDBJ databases">
        <authorList>
            <person name="Varghese N."/>
            <person name="Submissions S."/>
        </authorList>
    </citation>
    <scope>NUCLEOTIDE SEQUENCE [LARGE SCALE GENOMIC DNA]</scope>
    <source>
        <strain evidence="2">ATCC 700689</strain>
    </source>
</reference>